<organism evidence="1">
    <name type="scientific">Phytophthora nicotianae</name>
    <name type="common">Potato buckeye rot agent</name>
    <name type="synonym">Phytophthora parasitica</name>
    <dbReference type="NCBI Taxonomy" id="4792"/>
    <lineage>
        <taxon>Eukaryota</taxon>
        <taxon>Sar</taxon>
        <taxon>Stramenopiles</taxon>
        <taxon>Oomycota</taxon>
        <taxon>Peronosporomycetes</taxon>
        <taxon>Peronosporales</taxon>
        <taxon>Peronosporaceae</taxon>
        <taxon>Phytophthora</taxon>
    </lineage>
</organism>
<dbReference type="AlphaFoldDB" id="W2KUH6"/>
<proteinExistence type="predicted"/>
<dbReference type="Proteomes" id="UP000054423">
    <property type="component" value="Unassembled WGS sequence"/>
</dbReference>
<gene>
    <name evidence="1" type="ORF">L917_12676</name>
</gene>
<accession>W2KUH6</accession>
<evidence type="ECO:0000313" key="1">
    <source>
        <dbReference type="EMBL" id="ETL88229.1"/>
    </source>
</evidence>
<name>W2KUH6_PHYNI</name>
<reference evidence="1" key="1">
    <citation type="submission" date="2013-11" db="EMBL/GenBank/DDBJ databases">
        <title>The Genome Sequence of Phytophthora parasitica CHvinca01.</title>
        <authorList>
            <consortium name="The Broad Institute Genomics Platform"/>
            <person name="Russ C."/>
            <person name="Tyler B."/>
            <person name="Panabieres F."/>
            <person name="Shan W."/>
            <person name="Tripathy S."/>
            <person name="Grunwald N."/>
            <person name="Machado M."/>
            <person name="Johnson C.S."/>
            <person name="Arredondo F."/>
            <person name="Hong C."/>
            <person name="Coffey M."/>
            <person name="Young S.K."/>
            <person name="Zeng Q."/>
            <person name="Gargeya S."/>
            <person name="Fitzgerald M."/>
            <person name="Abouelleil A."/>
            <person name="Alvarado L."/>
            <person name="Chapman S.B."/>
            <person name="Gainer-Dewar J."/>
            <person name="Goldberg J."/>
            <person name="Griggs A."/>
            <person name="Gujja S."/>
            <person name="Hansen M."/>
            <person name="Howarth C."/>
            <person name="Imamovic A."/>
            <person name="Ireland A."/>
            <person name="Larimer J."/>
            <person name="McCowan C."/>
            <person name="Murphy C."/>
            <person name="Pearson M."/>
            <person name="Poon T.W."/>
            <person name="Priest M."/>
            <person name="Roberts A."/>
            <person name="Saif S."/>
            <person name="Shea T."/>
            <person name="Sykes S."/>
            <person name="Wortman J."/>
            <person name="Nusbaum C."/>
            <person name="Birren B."/>
        </authorList>
    </citation>
    <scope>NUCLEOTIDE SEQUENCE [LARGE SCALE GENOMIC DNA]</scope>
    <source>
        <strain evidence="1">CHvinca01</strain>
    </source>
</reference>
<protein>
    <submittedName>
        <fullName evidence="1">Uncharacterized protein</fullName>
    </submittedName>
</protein>
<sequence>MTVESTADIPEVIPSSLGKATSEVNGYQKRVGLEYDKVSKKMQQMMESSDNLHVYNSA</sequence>
<dbReference type="EMBL" id="KI680848">
    <property type="protein sequence ID" value="ETL88229.1"/>
    <property type="molecule type" value="Genomic_DNA"/>
</dbReference>